<sequence length="594" mass="64549">MPFDERRFPAGAGDGPRPHVLREYGLLADGHRGALIGPEGDVSWLCAPGWADPPVFSSLLGGRGSYLVSPANRRFVWGGHYEPGSLIWVSRWVTTDGIVECREALLFPGDARRLVLLRQIRALDGETAVRVRLDPRADFGREPLRDVHRDGDRWTARTGGLHLRHTGGAALPSGDAGQLDGELRVPAGGRHDLVLEVSAAPLDGPAPDPLESWRITEHRWHESVPRLAGGAQRDATLAYTVLRGLTVPRGGMVAAASTALPERALAGRNYDYRYAWVRDQSFAGQAAALTGRYDLLDDAVAFLTERVLADGDRLAPAYTVTGGRVPPQTELASLPGYPGAPVRVGNWVGGQFQLDAFGEVLQVFAAAARHDRLADDSWRALTETARTIEKRWREPDSGIWELPARQWTHSKLACVAGLRAAARVAPPALAGRWAALGDAILADAARHGRHPSGRWQRAYDDERVDAALLLPGIRGALPADDPRTEATRRTVLTELAEDGYLYRFRPDARPLGDAEGAFVLCGFAAALAAWRCGDAVGATRWFERNRAACGPPGLYSEEYDVRQRQLRGNAPQAFVHAMMLEAAITLGQAVPCRP</sequence>
<feature type="domain" description="Trehalase-like N-terminal" evidence="2">
    <location>
        <begin position="21"/>
        <end position="146"/>
    </location>
</feature>
<protein>
    <submittedName>
        <fullName evidence="3">Glycoside hydrolase family 15 protein</fullName>
    </submittedName>
</protein>
<dbReference type="Gene3D" id="1.50.10.10">
    <property type="match status" value="1"/>
</dbReference>
<keyword evidence="4" id="KW-1185">Reference proteome</keyword>
<dbReference type="Proteomes" id="UP001432190">
    <property type="component" value="Chromosome"/>
</dbReference>
<dbReference type="Pfam" id="PF00723">
    <property type="entry name" value="Glyco_hydro_15"/>
    <property type="match status" value="1"/>
</dbReference>
<dbReference type="SUPFAM" id="SSF48208">
    <property type="entry name" value="Six-hairpin glycosidases"/>
    <property type="match status" value="1"/>
</dbReference>
<evidence type="ECO:0000313" key="3">
    <source>
        <dbReference type="EMBL" id="WUP50903.1"/>
    </source>
</evidence>
<dbReference type="GO" id="GO:0016787">
    <property type="term" value="F:hydrolase activity"/>
    <property type="evidence" value="ECO:0007669"/>
    <property type="project" value="UniProtKB-KW"/>
</dbReference>
<gene>
    <name evidence="3" type="ORF">OG994_05135</name>
</gene>
<name>A0ABZ1S8V5_9ACTN</name>
<evidence type="ECO:0000313" key="4">
    <source>
        <dbReference type="Proteomes" id="UP001432190"/>
    </source>
</evidence>
<dbReference type="EMBL" id="CP108084">
    <property type="protein sequence ID" value="WUP50903.1"/>
    <property type="molecule type" value="Genomic_DNA"/>
</dbReference>
<organism evidence="3 4">
    <name type="scientific">Micromonospora globbae</name>
    <dbReference type="NCBI Taxonomy" id="1894969"/>
    <lineage>
        <taxon>Bacteria</taxon>
        <taxon>Bacillati</taxon>
        <taxon>Actinomycetota</taxon>
        <taxon>Actinomycetes</taxon>
        <taxon>Micromonosporales</taxon>
        <taxon>Micromonosporaceae</taxon>
        <taxon>Micromonospora</taxon>
    </lineage>
</organism>
<feature type="domain" description="GH15-like" evidence="1">
    <location>
        <begin position="249"/>
        <end position="583"/>
    </location>
</feature>
<evidence type="ECO:0000259" key="1">
    <source>
        <dbReference type="Pfam" id="PF00723"/>
    </source>
</evidence>
<dbReference type="RefSeq" id="WP_328852369.1">
    <property type="nucleotide sequence ID" value="NZ_CP108084.1"/>
</dbReference>
<evidence type="ECO:0000259" key="2">
    <source>
        <dbReference type="Pfam" id="PF19291"/>
    </source>
</evidence>
<dbReference type="InterPro" id="IPR011613">
    <property type="entry name" value="GH15-like"/>
</dbReference>
<dbReference type="PANTHER" id="PTHR31616:SF10">
    <property type="entry name" value="TREHALASE"/>
    <property type="match status" value="1"/>
</dbReference>
<dbReference type="Pfam" id="PF19291">
    <property type="entry name" value="TREH_N"/>
    <property type="match status" value="1"/>
</dbReference>
<reference evidence="3" key="1">
    <citation type="submission" date="2022-10" db="EMBL/GenBank/DDBJ databases">
        <title>The complete genomes of actinobacterial strains from the NBC collection.</title>
        <authorList>
            <person name="Joergensen T.S."/>
            <person name="Alvarez Arevalo M."/>
            <person name="Sterndorff E.B."/>
            <person name="Faurdal D."/>
            <person name="Vuksanovic O."/>
            <person name="Mourched A.-S."/>
            <person name="Charusanti P."/>
            <person name="Shaw S."/>
            <person name="Blin K."/>
            <person name="Weber T."/>
        </authorList>
    </citation>
    <scope>NUCLEOTIDE SEQUENCE</scope>
    <source>
        <strain evidence="3">NBC_00256</strain>
    </source>
</reference>
<proteinExistence type="predicted"/>
<dbReference type="InterPro" id="IPR045582">
    <property type="entry name" value="Trehalase-like_N"/>
</dbReference>
<keyword evidence="3" id="KW-0378">Hydrolase</keyword>
<dbReference type="InterPro" id="IPR012341">
    <property type="entry name" value="6hp_glycosidase-like_sf"/>
</dbReference>
<accession>A0ABZ1S8V5</accession>
<dbReference type="InterPro" id="IPR008928">
    <property type="entry name" value="6-hairpin_glycosidase_sf"/>
</dbReference>
<dbReference type="PANTHER" id="PTHR31616">
    <property type="entry name" value="TREHALASE"/>
    <property type="match status" value="1"/>
</dbReference>